<evidence type="ECO:0000313" key="3">
    <source>
        <dbReference type="Proteomes" id="UP000800039"/>
    </source>
</evidence>
<dbReference type="GeneID" id="63853195"/>
<protein>
    <submittedName>
        <fullName evidence="2">Uncharacterized protein</fullName>
    </submittedName>
</protein>
<comment type="caution">
    <text evidence="2">The sequence shown here is derived from an EMBL/GenBank/DDBJ whole genome shotgun (WGS) entry which is preliminary data.</text>
</comment>
<feature type="compositionally biased region" description="Basic and acidic residues" evidence="1">
    <location>
        <begin position="7"/>
        <end position="20"/>
    </location>
</feature>
<evidence type="ECO:0000256" key="1">
    <source>
        <dbReference type="SAM" id="MobiDB-lite"/>
    </source>
</evidence>
<evidence type="ECO:0000313" key="2">
    <source>
        <dbReference type="EMBL" id="KAF1848629.1"/>
    </source>
</evidence>
<dbReference type="EMBL" id="ML976615">
    <property type="protein sequence ID" value="KAF1848629.1"/>
    <property type="molecule type" value="Genomic_DNA"/>
</dbReference>
<gene>
    <name evidence="2" type="ORF">K460DRAFT_393672</name>
</gene>
<dbReference type="Proteomes" id="UP000800039">
    <property type="component" value="Unassembled WGS sequence"/>
</dbReference>
<accession>A0A9P4LBZ0</accession>
<dbReference type="RefSeq" id="XP_040791192.1">
    <property type="nucleotide sequence ID" value="XM_040935944.1"/>
</dbReference>
<name>A0A9P4LBZ0_9PLEO</name>
<reference evidence="2" key="1">
    <citation type="submission" date="2020-01" db="EMBL/GenBank/DDBJ databases">
        <authorList>
            <consortium name="DOE Joint Genome Institute"/>
            <person name="Haridas S."/>
            <person name="Albert R."/>
            <person name="Binder M."/>
            <person name="Bloem J."/>
            <person name="Labutti K."/>
            <person name="Salamov A."/>
            <person name="Andreopoulos B."/>
            <person name="Baker S.E."/>
            <person name="Barry K."/>
            <person name="Bills G."/>
            <person name="Bluhm B.H."/>
            <person name="Cannon C."/>
            <person name="Castanera R."/>
            <person name="Culley D.E."/>
            <person name="Daum C."/>
            <person name="Ezra D."/>
            <person name="Gonzalez J.B."/>
            <person name="Henrissat B."/>
            <person name="Kuo A."/>
            <person name="Liang C."/>
            <person name="Lipzen A."/>
            <person name="Lutzoni F."/>
            <person name="Magnuson J."/>
            <person name="Mondo S."/>
            <person name="Nolan M."/>
            <person name="Ohm R."/>
            <person name="Pangilinan J."/>
            <person name="Park H.-J."/>
            <person name="Ramirez L."/>
            <person name="Alfaro M."/>
            <person name="Sun H."/>
            <person name="Tritt A."/>
            <person name="Yoshinaga Y."/>
            <person name="Zwiers L.-H."/>
            <person name="Turgeon B.G."/>
            <person name="Goodwin S.B."/>
            <person name="Spatafora J.W."/>
            <person name="Crous P.W."/>
            <person name="Grigoriev I.V."/>
        </authorList>
    </citation>
    <scope>NUCLEOTIDE SEQUENCE</scope>
    <source>
        <strain evidence="2">CBS 394.84</strain>
    </source>
</reference>
<proteinExistence type="predicted"/>
<dbReference type="AlphaFoldDB" id="A0A9P4LBZ0"/>
<feature type="region of interest" description="Disordered" evidence="1">
    <location>
        <begin position="1"/>
        <end position="26"/>
    </location>
</feature>
<keyword evidence="3" id="KW-1185">Reference proteome</keyword>
<sequence length="189" mass="20755">MASVNLERGEGERKRKELQVSRRRGHKWDTDVPRRGFVCPCQNITRALSMACRGGYGGHCDPVIGTRLLDPLPQKHSRTFTDTRSRIARRDRVTATRIMDTRQADMEKSTRGAFSISRRSRASAAGKNVGRVRVAKGYGSGNGVHMGLLLRPAVACRRDEFLLCVSRAVQCKVGVGQARVGSSCSGGLQ</sequence>
<organism evidence="2 3">
    <name type="scientific">Cucurbitaria berberidis CBS 394.84</name>
    <dbReference type="NCBI Taxonomy" id="1168544"/>
    <lineage>
        <taxon>Eukaryota</taxon>
        <taxon>Fungi</taxon>
        <taxon>Dikarya</taxon>
        <taxon>Ascomycota</taxon>
        <taxon>Pezizomycotina</taxon>
        <taxon>Dothideomycetes</taxon>
        <taxon>Pleosporomycetidae</taxon>
        <taxon>Pleosporales</taxon>
        <taxon>Pleosporineae</taxon>
        <taxon>Cucurbitariaceae</taxon>
        <taxon>Cucurbitaria</taxon>
    </lineage>
</organism>